<accession>A0A7W7N7N6</accession>
<gene>
    <name evidence="1" type="ORF">HNP37_003150</name>
</gene>
<dbReference type="RefSeq" id="WP_184163977.1">
    <property type="nucleotide sequence ID" value="NZ_JACHLD010000005.1"/>
</dbReference>
<dbReference type="AlphaFoldDB" id="A0A7W7N7N6"/>
<protein>
    <submittedName>
        <fullName evidence="1">Uncharacterized protein</fullName>
    </submittedName>
</protein>
<name>A0A7W7N7N6_9FLAO</name>
<keyword evidence="2" id="KW-1185">Reference proteome</keyword>
<reference evidence="1 2" key="1">
    <citation type="submission" date="2020-08" db="EMBL/GenBank/DDBJ databases">
        <title>Functional genomics of gut bacteria from endangered species of beetles.</title>
        <authorList>
            <person name="Carlos-Shanley C."/>
        </authorList>
    </citation>
    <scope>NUCLEOTIDE SEQUENCE [LARGE SCALE GENOMIC DNA]</scope>
    <source>
        <strain evidence="1 2">S00142</strain>
    </source>
</reference>
<organism evidence="1 2">
    <name type="scientific">Flavobacterium nitrogenifigens</name>
    <dbReference type="NCBI Taxonomy" id="1617283"/>
    <lineage>
        <taxon>Bacteria</taxon>
        <taxon>Pseudomonadati</taxon>
        <taxon>Bacteroidota</taxon>
        <taxon>Flavobacteriia</taxon>
        <taxon>Flavobacteriales</taxon>
        <taxon>Flavobacteriaceae</taxon>
        <taxon>Flavobacterium</taxon>
    </lineage>
</organism>
<evidence type="ECO:0000313" key="1">
    <source>
        <dbReference type="EMBL" id="MBB4803075.1"/>
    </source>
</evidence>
<dbReference type="Proteomes" id="UP000561681">
    <property type="component" value="Unassembled WGS sequence"/>
</dbReference>
<evidence type="ECO:0000313" key="2">
    <source>
        <dbReference type="Proteomes" id="UP000561681"/>
    </source>
</evidence>
<proteinExistence type="predicted"/>
<sequence>MIDTFELSKKVLANLVSLDNEAQSTNSSKQLIFPKKREVSNGNKECLRISEQEMRLLFTKNLK</sequence>
<dbReference type="EMBL" id="JACHLD010000005">
    <property type="protein sequence ID" value="MBB4803075.1"/>
    <property type="molecule type" value="Genomic_DNA"/>
</dbReference>
<comment type="caution">
    <text evidence="1">The sequence shown here is derived from an EMBL/GenBank/DDBJ whole genome shotgun (WGS) entry which is preliminary data.</text>
</comment>